<feature type="domain" description="Transglycosylase SLT" evidence="4">
    <location>
        <begin position="84"/>
        <end position="181"/>
    </location>
</feature>
<protein>
    <submittedName>
        <fullName evidence="5">Soluble lytic murein transglycosylase</fullName>
    </submittedName>
</protein>
<dbReference type="CDD" id="cd00254">
    <property type="entry name" value="LT-like"/>
    <property type="match status" value="1"/>
</dbReference>
<accession>N0BHY3</accession>
<sequence>MPHSFARSAPAASPPPRDSSSFPAIAAPLARRTGSHRSHKLSHHLSLAIVLVLLSANGVAHAQAGDRRVSAVTSESGRFARFVSEAALRFGIPTSWINAVMQAESRGVVRAVSPKGAMGLMQIMPDTWSGLRARYGLGADPFDPHDNILAGAAYLRELHDRYGALGFLAAYNAGPGRYEDHLATGHPLPTETRAYVAALAPLLRDGGSEPGNIITAIIRSWTDAPLFSVRRRGGSTVPPPSSDGVSQQRATATSAADWTGLAPQSEGLFARLSARGPRP</sequence>
<evidence type="ECO:0000259" key="4">
    <source>
        <dbReference type="Pfam" id="PF01464"/>
    </source>
</evidence>
<organism evidence="5 6">
    <name type="scientific">Hyphomicrobium denitrificans 1NES1</name>
    <dbReference type="NCBI Taxonomy" id="670307"/>
    <lineage>
        <taxon>Bacteria</taxon>
        <taxon>Pseudomonadati</taxon>
        <taxon>Pseudomonadota</taxon>
        <taxon>Alphaproteobacteria</taxon>
        <taxon>Hyphomicrobiales</taxon>
        <taxon>Hyphomicrobiaceae</taxon>
        <taxon>Hyphomicrobium</taxon>
    </lineage>
</organism>
<name>N0BHY3_9HYPH</name>
<dbReference type="PANTHER" id="PTHR37423:SF2">
    <property type="entry name" value="MEMBRANE-BOUND LYTIC MUREIN TRANSGLYCOSYLASE C"/>
    <property type="match status" value="1"/>
</dbReference>
<feature type="region of interest" description="Disordered" evidence="3">
    <location>
        <begin position="1"/>
        <end position="23"/>
    </location>
</feature>
<dbReference type="KEGG" id="hdt:HYPDE_40508"/>
<dbReference type="SUPFAM" id="SSF53955">
    <property type="entry name" value="Lysozyme-like"/>
    <property type="match status" value="1"/>
</dbReference>
<proteinExistence type="inferred from homology"/>
<comment type="similarity">
    <text evidence="2">Belongs to the virb1 family.</text>
</comment>
<dbReference type="STRING" id="670307.HYPDE_40508"/>
<feature type="compositionally biased region" description="Polar residues" evidence="3">
    <location>
        <begin position="243"/>
        <end position="256"/>
    </location>
</feature>
<dbReference type="InterPro" id="IPR008258">
    <property type="entry name" value="Transglycosylase_SLT_dom_1"/>
</dbReference>
<dbReference type="PANTHER" id="PTHR37423">
    <property type="entry name" value="SOLUBLE LYTIC MUREIN TRANSGLYCOSYLASE-RELATED"/>
    <property type="match status" value="1"/>
</dbReference>
<dbReference type="Proteomes" id="UP000005952">
    <property type="component" value="Chromosome"/>
</dbReference>
<dbReference type="EMBL" id="CP005587">
    <property type="protein sequence ID" value="AGK59770.1"/>
    <property type="molecule type" value="Genomic_DNA"/>
</dbReference>
<reference evidence="5 6" key="1">
    <citation type="journal article" date="2013" name="Genome Announc.">
        <title>Genome sequences for three denitrifying bacterial strains isolated from a uranium- and nitrate-contaminated subsurface environment.</title>
        <authorList>
            <person name="Venkatramanan R."/>
            <person name="Prakash O."/>
            <person name="Woyke T."/>
            <person name="Chain P."/>
            <person name="Goodwin L.A."/>
            <person name="Watson D."/>
            <person name="Brooks S."/>
            <person name="Kostka J.E."/>
            <person name="Green S.J."/>
        </authorList>
    </citation>
    <scope>NUCLEOTIDE SEQUENCE [LARGE SCALE GENOMIC DNA]</scope>
    <source>
        <strain evidence="5 6">1NES1</strain>
    </source>
</reference>
<evidence type="ECO:0000256" key="3">
    <source>
        <dbReference type="SAM" id="MobiDB-lite"/>
    </source>
</evidence>
<feature type="compositionally biased region" description="Low complexity" evidence="3">
    <location>
        <begin position="1"/>
        <end position="11"/>
    </location>
</feature>
<dbReference type="InterPro" id="IPR023346">
    <property type="entry name" value="Lysozyme-like_dom_sf"/>
</dbReference>
<comment type="similarity">
    <text evidence="1">Belongs to the transglycosylase Slt family.</text>
</comment>
<keyword evidence="6" id="KW-1185">Reference proteome</keyword>
<dbReference type="OrthoDB" id="9815002at2"/>
<feature type="region of interest" description="Disordered" evidence="3">
    <location>
        <begin position="230"/>
        <end position="262"/>
    </location>
</feature>
<evidence type="ECO:0000313" key="5">
    <source>
        <dbReference type="EMBL" id="AGK59770.1"/>
    </source>
</evidence>
<gene>
    <name evidence="5" type="ORF">HYPDE_40508</name>
</gene>
<dbReference type="RefSeq" id="WP_015599785.1">
    <property type="nucleotide sequence ID" value="NC_021172.1"/>
</dbReference>
<evidence type="ECO:0000256" key="1">
    <source>
        <dbReference type="ARBA" id="ARBA00007734"/>
    </source>
</evidence>
<evidence type="ECO:0000313" key="6">
    <source>
        <dbReference type="Proteomes" id="UP000005952"/>
    </source>
</evidence>
<dbReference type="Pfam" id="PF01464">
    <property type="entry name" value="SLT"/>
    <property type="match status" value="1"/>
</dbReference>
<dbReference type="AlphaFoldDB" id="N0BHY3"/>
<dbReference type="Gene3D" id="1.10.530.10">
    <property type="match status" value="1"/>
</dbReference>
<evidence type="ECO:0000256" key="2">
    <source>
        <dbReference type="ARBA" id="ARBA00009387"/>
    </source>
</evidence>
<dbReference type="HOGENOM" id="CLU_077897_0_0_5"/>
<dbReference type="eggNOG" id="COG0741">
    <property type="taxonomic scope" value="Bacteria"/>
</dbReference>